<dbReference type="eggNOG" id="COG0664">
    <property type="taxonomic scope" value="Bacteria"/>
</dbReference>
<feature type="domain" description="Cyclic nucleotide-binding" evidence="4">
    <location>
        <begin position="36"/>
        <end position="131"/>
    </location>
</feature>
<accession>F3YTS8</accession>
<evidence type="ECO:0000256" key="2">
    <source>
        <dbReference type="ARBA" id="ARBA00023125"/>
    </source>
</evidence>
<dbReference type="AlphaFoldDB" id="F3YTS8"/>
<dbReference type="InterPro" id="IPR014710">
    <property type="entry name" value="RmlC-like_jellyroll"/>
</dbReference>
<evidence type="ECO:0000313" key="7">
    <source>
        <dbReference type="Proteomes" id="UP000007844"/>
    </source>
</evidence>
<dbReference type="InterPro" id="IPR000595">
    <property type="entry name" value="cNMP-bd_dom"/>
</dbReference>
<dbReference type="Proteomes" id="UP000007844">
    <property type="component" value="Chromosome"/>
</dbReference>
<dbReference type="CDD" id="cd00038">
    <property type="entry name" value="CAP_ED"/>
    <property type="match status" value="1"/>
</dbReference>
<evidence type="ECO:0000313" key="6">
    <source>
        <dbReference type="EMBL" id="EGJ48459.1"/>
    </source>
</evidence>
<dbReference type="SMART" id="SM00419">
    <property type="entry name" value="HTH_CRP"/>
    <property type="match status" value="1"/>
</dbReference>
<dbReference type="PROSITE" id="PS51063">
    <property type="entry name" value="HTH_CRP_2"/>
    <property type="match status" value="1"/>
</dbReference>
<dbReference type="GO" id="GO:0005829">
    <property type="term" value="C:cytosol"/>
    <property type="evidence" value="ECO:0007669"/>
    <property type="project" value="TreeGrafter"/>
</dbReference>
<dbReference type="HOGENOM" id="CLU_075053_3_2_7"/>
<dbReference type="Pfam" id="PF13545">
    <property type="entry name" value="HTH_Crp_2"/>
    <property type="match status" value="1"/>
</dbReference>
<dbReference type="EMBL" id="CP003221">
    <property type="protein sequence ID" value="EGJ48459.1"/>
    <property type="molecule type" value="Genomic_DNA"/>
</dbReference>
<keyword evidence="2" id="KW-0238">DNA-binding</keyword>
<dbReference type="InterPro" id="IPR050397">
    <property type="entry name" value="Env_Response_Regulators"/>
</dbReference>
<dbReference type="InterPro" id="IPR018490">
    <property type="entry name" value="cNMP-bd_dom_sf"/>
</dbReference>
<gene>
    <name evidence="6" type="ORF">Desaf_0099</name>
</gene>
<dbReference type="PROSITE" id="PS50042">
    <property type="entry name" value="CNMP_BINDING_3"/>
    <property type="match status" value="1"/>
</dbReference>
<protein>
    <submittedName>
        <fullName evidence="6">Transcriptional regulator, Crp/Fnr family</fullName>
    </submittedName>
</protein>
<feature type="domain" description="HTH crp-type" evidence="5">
    <location>
        <begin position="145"/>
        <end position="221"/>
    </location>
</feature>
<keyword evidence="3" id="KW-0804">Transcription</keyword>
<keyword evidence="1" id="KW-0805">Transcription regulation</keyword>
<dbReference type="InterPro" id="IPR036390">
    <property type="entry name" value="WH_DNA-bd_sf"/>
</dbReference>
<dbReference type="PANTHER" id="PTHR24567">
    <property type="entry name" value="CRP FAMILY TRANSCRIPTIONAL REGULATORY PROTEIN"/>
    <property type="match status" value="1"/>
</dbReference>
<dbReference type="STRING" id="690850.Desaf_0099"/>
<sequence length="232" mass="26670">MPHTWHWRERDFFEDLPREKAAFLARARRRELRKREFVFHAGDAGTSCYYLESGSLRIFRATVEGKEPMVFLRRQGEMFGLAEIMTGAQRQASAQAIASAVIFEIERMDFEALLADHYPLAKRVIQILGCRLRFLGEQVEGLMVSDVVTRILKLLLQQAYPLLDDEEAWEQPVALPVTLTQEQIASLTGSCQPTVSETLRLLQEEGLIEMRRREIVLLNPLTALKRIEEPPC</sequence>
<evidence type="ECO:0000259" key="4">
    <source>
        <dbReference type="PROSITE" id="PS50042"/>
    </source>
</evidence>
<dbReference type="SUPFAM" id="SSF46785">
    <property type="entry name" value="Winged helix' DNA-binding domain"/>
    <property type="match status" value="1"/>
</dbReference>
<keyword evidence="7" id="KW-1185">Reference proteome</keyword>
<organism evidence="6 7">
    <name type="scientific">Desulfocurvibacter africanus subsp. africanus str. Walvis Bay</name>
    <dbReference type="NCBI Taxonomy" id="690850"/>
    <lineage>
        <taxon>Bacteria</taxon>
        <taxon>Pseudomonadati</taxon>
        <taxon>Thermodesulfobacteriota</taxon>
        <taxon>Desulfovibrionia</taxon>
        <taxon>Desulfovibrionales</taxon>
        <taxon>Desulfovibrionaceae</taxon>
        <taxon>Desulfocurvibacter</taxon>
    </lineage>
</organism>
<dbReference type="GO" id="GO:0003700">
    <property type="term" value="F:DNA-binding transcription factor activity"/>
    <property type="evidence" value="ECO:0007669"/>
    <property type="project" value="TreeGrafter"/>
</dbReference>
<dbReference type="SUPFAM" id="SSF51206">
    <property type="entry name" value="cAMP-binding domain-like"/>
    <property type="match status" value="1"/>
</dbReference>
<dbReference type="InterPro" id="IPR012318">
    <property type="entry name" value="HTH_CRP"/>
</dbReference>
<evidence type="ECO:0000256" key="3">
    <source>
        <dbReference type="ARBA" id="ARBA00023163"/>
    </source>
</evidence>
<proteinExistence type="predicted"/>
<evidence type="ECO:0000259" key="5">
    <source>
        <dbReference type="PROSITE" id="PS51063"/>
    </source>
</evidence>
<dbReference type="Pfam" id="PF00027">
    <property type="entry name" value="cNMP_binding"/>
    <property type="match status" value="1"/>
</dbReference>
<evidence type="ECO:0000256" key="1">
    <source>
        <dbReference type="ARBA" id="ARBA00023015"/>
    </source>
</evidence>
<dbReference type="KEGG" id="daf:Desaf_0099"/>
<dbReference type="SMART" id="SM00100">
    <property type="entry name" value="cNMP"/>
    <property type="match status" value="1"/>
</dbReference>
<dbReference type="Gene3D" id="2.60.120.10">
    <property type="entry name" value="Jelly Rolls"/>
    <property type="match status" value="1"/>
</dbReference>
<dbReference type="PANTHER" id="PTHR24567:SF74">
    <property type="entry name" value="HTH-TYPE TRANSCRIPTIONAL REGULATOR ARCR"/>
    <property type="match status" value="1"/>
</dbReference>
<dbReference type="RefSeq" id="WP_014258335.1">
    <property type="nucleotide sequence ID" value="NC_016629.1"/>
</dbReference>
<reference evidence="6 7" key="1">
    <citation type="journal article" date="2011" name="J. Bacteriol.">
        <title>Genome sequence of the mercury-methylating and pleomorphic Desulfovibrio africanus Strain Walvis Bay.</title>
        <authorList>
            <person name="Brown S.D."/>
            <person name="Wall J.D."/>
            <person name="Kucken A.M."/>
            <person name="Gilmour C.C."/>
            <person name="Podar M."/>
            <person name="Brandt C.C."/>
            <person name="Teshima H."/>
            <person name="Detter J.C."/>
            <person name="Han C.S."/>
            <person name="Land M.L."/>
            <person name="Lucas S."/>
            <person name="Han J."/>
            <person name="Pennacchio L."/>
            <person name="Nolan M."/>
            <person name="Pitluck S."/>
            <person name="Woyke T."/>
            <person name="Goodwin L."/>
            <person name="Palumbo A.V."/>
            <person name="Elias D.A."/>
        </authorList>
    </citation>
    <scope>NUCLEOTIDE SEQUENCE [LARGE SCALE GENOMIC DNA]</scope>
    <source>
        <strain evidence="6 7">Walvis Bay</strain>
    </source>
</reference>
<name>F3YTS8_DESAF</name>
<dbReference type="GO" id="GO:0003677">
    <property type="term" value="F:DNA binding"/>
    <property type="evidence" value="ECO:0007669"/>
    <property type="project" value="UniProtKB-KW"/>
</dbReference>